<proteinExistence type="predicted"/>
<name>A0A7I8KQV2_SPIIN</name>
<dbReference type="InterPro" id="IPR054296">
    <property type="entry name" value="DUF7032"/>
</dbReference>
<dbReference type="InterPro" id="IPR011989">
    <property type="entry name" value="ARM-like"/>
</dbReference>
<protein>
    <recommendedName>
        <fullName evidence="1">DUF7032 domain-containing protein</fullName>
    </recommendedName>
</protein>
<dbReference type="Proteomes" id="UP000663760">
    <property type="component" value="Chromosome 7"/>
</dbReference>
<evidence type="ECO:0000313" key="2">
    <source>
        <dbReference type="EMBL" id="CAA7399822.1"/>
    </source>
</evidence>
<dbReference type="SUPFAM" id="SSF48371">
    <property type="entry name" value="ARM repeat"/>
    <property type="match status" value="1"/>
</dbReference>
<dbReference type="EMBL" id="LR746270">
    <property type="protein sequence ID" value="CAA7399822.1"/>
    <property type="molecule type" value="Genomic_DNA"/>
</dbReference>
<dbReference type="Gene3D" id="1.25.10.10">
    <property type="entry name" value="Leucine-rich Repeat Variant"/>
    <property type="match status" value="2"/>
</dbReference>
<dbReference type="PANTHER" id="PTHR46043:SF9">
    <property type="entry name" value="ARM REPEAT SUPERFAMILY PROTEIN"/>
    <property type="match status" value="1"/>
</dbReference>
<gene>
    <name evidence="2" type="ORF">SI8410_07010492</name>
</gene>
<dbReference type="OrthoDB" id="409644at2759"/>
<reference evidence="2" key="1">
    <citation type="submission" date="2020-02" db="EMBL/GenBank/DDBJ databases">
        <authorList>
            <person name="Scholz U."/>
            <person name="Mascher M."/>
            <person name="Fiebig A."/>
        </authorList>
    </citation>
    <scope>NUCLEOTIDE SEQUENCE</scope>
</reference>
<accession>A0A7I8KQV2</accession>
<evidence type="ECO:0000259" key="1">
    <source>
        <dbReference type="Pfam" id="PF23005"/>
    </source>
</evidence>
<dbReference type="PANTHER" id="PTHR46043">
    <property type="entry name" value="ARM REPEAT SUPERFAMILY PROTEIN"/>
    <property type="match status" value="1"/>
</dbReference>
<sequence length="571" mass="59558">MAEKPEEPVAGDAGSAEWWLSQARELVPTALQRAREARGFGGRWRVITSMVERLPACLSDLSSHPCFAKIALCREQLQSVCATLGEVIELAGRHGGAADDPPRVVGKLQMQSDLDSLSSKLELNLRDCKLLVKTGVLGEFTLLPATELGTPAEPDVRELLARLHIGRAEAKHRAVEGLLEAATADDKSVTAVLIRSNAAALIQLLSPAVPTLIREKTAAVICLLAESGSSGELLVSEGVIPPLIRMAESGGGGRVCREKAVISLQRLSASTAAARSIVGYGGAAPLMEICGTAGNSVSQVVAAAGALKNLSAVSELRHDLARGGLIGAMLDLLRRGTVPHAKEYAAECLQHLTAGNDALRRAVAAEGGVGCLLAFLDSPSPPEPAAVGALRNLVGLVPPGELISLALLPRLAHVLRVGSPAAQQAAAAALCEVSSSSPEMKRFAGEAGCISLLVPMLGSKTGEAREAAAQAMASLMAHLPNARGLKKDPRSVPSLVRLLDPAPPNTAAKHAVACLLALSSASKRSRKAMASHGAIGYLKRHSEMDVPGSKRLLHRLQRGKLPTLFRPHPPT</sequence>
<keyword evidence="3" id="KW-1185">Reference proteome</keyword>
<dbReference type="Pfam" id="PF23005">
    <property type="entry name" value="DUF7032"/>
    <property type="match status" value="1"/>
</dbReference>
<evidence type="ECO:0000313" key="3">
    <source>
        <dbReference type="Proteomes" id="UP000663760"/>
    </source>
</evidence>
<dbReference type="AlphaFoldDB" id="A0A7I8KQV2"/>
<feature type="domain" description="DUF7032" evidence="1">
    <location>
        <begin position="22"/>
        <end position="136"/>
    </location>
</feature>
<organism evidence="2 3">
    <name type="scientific">Spirodela intermedia</name>
    <name type="common">Intermediate duckweed</name>
    <dbReference type="NCBI Taxonomy" id="51605"/>
    <lineage>
        <taxon>Eukaryota</taxon>
        <taxon>Viridiplantae</taxon>
        <taxon>Streptophyta</taxon>
        <taxon>Embryophyta</taxon>
        <taxon>Tracheophyta</taxon>
        <taxon>Spermatophyta</taxon>
        <taxon>Magnoliopsida</taxon>
        <taxon>Liliopsida</taxon>
        <taxon>Araceae</taxon>
        <taxon>Lemnoideae</taxon>
        <taxon>Spirodela</taxon>
    </lineage>
</organism>
<dbReference type="InterPro" id="IPR016024">
    <property type="entry name" value="ARM-type_fold"/>
</dbReference>